<dbReference type="InterPro" id="IPR044666">
    <property type="entry name" value="Cyclophilin_A-like"/>
</dbReference>
<dbReference type="Proteomes" id="UP000179797">
    <property type="component" value="Unassembled WGS sequence"/>
</dbReference>
<accession>A0A1S1Z1D9</accession>
<gene>
    <name evidence="6" type="ORF">NH26_11485</name>
</gene>
<evidence type="ECO:0000256" key="2">
    <source>
        <dbReference type="ARBA" id="ARBA00023110"/>
    </source>
</evidence>
<dbReference type="InterPro" id="IPR029000">
    <property type="entry name" value="Cyclophilin-like_dom_sf"/>
</dbReference>
<name>A0A1S1Z1D9_FLAPC</name>
<dbReference type="EMBL" id="JRYR02000001">
    <property type="protein sequence ID" value="OHX66925.1"/>
    <property type="molecule type" value="Genomic_DNA"/>
</dbReference>
<dbReference type="GO" id="GO:0003755">
    <property type="term" value="F:peptidyl-prolyl cis-trans isomerase activity"/>
    <property type="evidence" value="ECO:0007669"/>
    <property type="project" value="UniProtKB-UniRule"/>
</dbReference>
<dbReference type="PRINTS" id="PR00153">
    <property type="entry name" value="CSAPPISMRASE"/>
</dbReference>
<sequence length="292" mass="33774">MSGCRNSSNGLWEKDKEVDVKVSQIDHDFLVTISTDFGDMKAILYKDTPLHRENFVKLVKQHYYDSLMFHRVMKNFMIQGGDPESRFADDDDDLGRGEIGYTLPSEITKSHDHRKGALAMARKGDDTNPERNSSGCQFYIVDGRTWNKSDLIDSRIDHIKLYKYFEMMVKESEYKKIATAYYTMGNDGDQQGQKRLMRKCIPMVEKKYDVTLMSRLSPNQLEAYTTIGGAPFLDQKYTVFGQVVEGLEVIDAIAKEKVNRRNRPLDNIRMSIKIEEIPNAKIQEYLEHNNLK</sequence>
<dbReference type="AlphaFoldDB" id="A0A1S1Z1D9"/>
<comment type="similarity">
    <text evidence="1 4">Belongs to the cyclophilin-type PPIase family.</text>
</comment>
<dbReference type="CDD" id="cd00317">
    <property type="entry name" value="cyclophilin"/>
    <property type="match status" value="1"/>
</dbReference>
<evidence type="ECO:0000259" key="5">
    <source>
        <dbReference type="PROSITE" id="PS50072"/>
    </source>
</evidence>
<dbReference type="InterPro" id="IPR002130">
    <property type="entry name" value="Cyclophilin-type_PPIase_dom"/>
</dbReference>
<dbReference type="PANTHER" id="PTHR45625:SF4">
    <property type="entry name" value="PEPTIDYLPROLYL ISOMERASE DOMAIN AND WD REPEAT-CONTAINING PROTEIN 1"/>
    <property type="match status" value="1"/>
</dbReference>
<dbReference type="Pfam" id="PF00160">
    <property type="entry name" value="Pro_isomerase"/>
    <property type="match status" value="2"/>
</dbReference>
<evidence type="ECO:0000313" key="6">
    <source>
        <dbReference type="EMBL" id="OHX66925.1"/>
    </source>
</evidence>
<comment type="catalytic activity">
    <reaction evidence="4">
        <text>[protein]-peptidylproline (omega=180) = [protein]-peptidylproline (omega=0)</text>
        <dbReference type="Rhea" id="RHEA:16237"/>
        <dbReference type="Rhea" id="RHEA-COMP:10747"/>
        <dbReference type="Rhea" id="RHEA-COMP:10748"/>
        <dbReference type="ChEBI" id="CHEBI:83833"/>
        <dbReference type="ChEBI" id="CHEBI:83834"/>
        <dbReference type="EC" id="5.2.1.8"/>
    </reaction>
</comment>
<dbReference type="PROSITE" id="PS50072">
    <property type="entry name" value="CSA_PPIASE_2"/>
    <property type="match status" value="1"/>
</dbReference>
<evidence type="ECO:0000256" key="4">
    <source>
        <dbReference type="RuleBase" id="RU363019"/>
    </source>
</evidence>
<dbReference type="PROSITE" id="PS00170">
    <property type="entry name" value="CSA_PPIASE_1"/>
    <property type="match status" value="1"/>
</dbReference>
<dbReference type="Gene3D" id="2.40.100.10">
    <property type="entry name" value="Cyclophilin-like"/>
    <property type="match status" value="2"/>
</dbReference>
<proteinExistence type="inferred from homology"/>
<keyword evidence="2 4" id="KW-0697">Rotamase</keyword>
<evidence type="ECO:0000256" key="1">
    <source>
        <dbReference type="ARBA" id="ARBA00007365"/>
    </source>
</evidence>
<dbReference type="EC" id="5.2.1.8" evidence="4"/>
<feature type="domain" description="PPIase cyclophilin-type" evidence="5">
    <location>
        <begin position="38"/>
        <end position="271"/>
    </location>
</feature>
<organism evidence="6 7">
    <name type="scientific">Flammeovirga pacifica</name>
    <dbReference type="NCBI Taxonomy" id="915059"/>
    <lineage>
        <taxon>Bacteria</taxon>
        <taxon>Pseudomonadati</taxon>
        <taxon>Bacteroidota</taxon>
        <taxon>Cytophagia</taxon>
        <taxon>Cytophagales</taxon>
        <taxon>Flammeovirgaceae</taxon>
        <taxon>Flammeovirga</taxon>
    </lineage>
</organism>
<keyword evidence="3 4" id="KW-0413">Isomerase</keyword>
<dbReference type="SUPFAM" id="SSF50891">
    <property type="entry name" value="Cyclophilin-like"/>
    <property type="match status" value="1"/>
</dbReference>
<dbReference type="GO" id="GO:0006457">
    <property type="term" value="P:protein folding"/>
    <property type="evidence" value="ECO:0007669"/>
    <property type="project" value="InterPro"/>
</dbReference>
<dbReference type="PANTHER" id="PTHR45625">
    <property type="entry name" value="PEPTIDYL-PROLYL CIS-TRANS ISOMERASE-RELATED"/>
    <property type="match status" value="1"/>
</dbReference>
<comment type="caution">
    <text evidence="6">The sequence shown here is derived from an EMBL/GenBank/DDBJ whole genome shotgun (WGS) entry which is preliminary data.</text>
</comment>
<dbReference type="STRING" id="915059.NH26_11485"/>
<evidence type="ECO:0000256" key="3">
    <source>
        <dbReference type="ARBA" id="ARBA00023235"/>
    </source>
</evidence>
<protein>
    <recommendedName>
        <fullName evidence="4">Peptidyl-prolyl cis-trans isomerase</fullName>
        <shortName evidence="4">PPIase</shortName>
        <ecNumber evidence="4">5.2.1.8</ecNumber>
    </recommendedName>
</protein>
<evidence type="ECO:0000313" key="7">
    <source>
        <dbReference type="Proteomes" id="UP000179797"/>
    </source>
</evidence>
<reference evidence="6 7" key="1">
    <citation type="journal article" date="2012" name="Int. J. Syst. Evol. Microbiol.">
        <title>Flammeovirga pacifica sp. nov., isolated from deep-sea sediment.</title>
        <authorList>
            <person name="Xu H."/>
            <person name="Fu Y."/>
            <person name="Yang N."/>
            <person name="Ding Z."/>
            <person name="Lai Q."/>
            <person name="Zeng R."/>
        </authorList>
    </citation>
    <scope>NUCLEOTIDE SEQUENCE [LARGE SCALE GENOMIC DNA]</scope>
    <source>
        <strain evidence="7">DSM 24597 / LMG 26175 / WPAGA1</strain>
    </source>
</reference>
<dbReference type="InterPro" id="IPR020892">
    <property type="entry name" value="Cyclophilin-type_PPIase_CS"/>
</dbReference>
<comment type="function">
    <text evidence="4">PPIases accelerate the folding of proteins. It catalyzes the cis-trans isomerization of proline imidic peptide bonds in oligopeptides.</text>
</comment>
<keyword evidence="7" id="KW-1185">Reference proteome</keyword>